<evidence type="ECO:0000256" key="2">
    <source>
        <dbReference type="ARBA" id="ARBA00022676"/>
    </source>
</evidence>
<dbReference type="InterPro" id="IPR008630">
    <property type="entry name" value="Glyco_trans_34"/>
</dbReference>
<protein>
    <submittedName>
        <fullName evidence="6">Protein O-glucosyltransferase 2</fullName>
    </submittedName>
</protein>
<evidence type="ECO:0000256" key="3">
    <source>
        <dbReference type="ARBA" id="ARBA00022679"/>
    </source>
</evidence>
<accession>A0A9P1D4E1</accession>
<evidence type="ECO:0000313" key="7">
    <source>
        <dbReference type="Proteomes" id="UP001152797"/>
    </source>
</evidence>
<keyword evidence="3" id="KW-0808">Transferase</keyword>
<evidence type="ECO:0000256" key="4">
    <source>
        <dbReference type="SAM" id="MobiDB-lite"/>
    </source>
</evidence>
<dbReference type="PANTHER" id="PTHR31306:SF4">
    <property type="entry name" value="ALPHA-1,2-GALACTOSYLTRANSFERASE"/>
    <property type="match status" value="1"/>
</dbReference>
<evidence type="ECO:0000256" key="1">
    <source>
        <dbReference type="ARBA" id="ARBA00005664"/>
    </source>
</evidence>
<dbReference type="EMBL" id="CAMXCT010003307">
    <property type="protein sequence ID" value="CAI4003633.1"/>
    <property type="molecule type" value="Genomic_DNA"/>
</dbReference>
<keyword evidence="7" id="KW-1185">Reference proteome</keyword>
<dbReference type="InterPro" id="IPR029044">
    <property type="entry name" value="Nucleotide-diphossugar_trans"/>
</dbReference>
<dbReference type="Pfam" id="PF05637">
    <property type="entry name" value="Glyco_transf_34"/>
    <property type="match status" value="2"/>
</dbReference>
<dbReference type="GO" id="GO:0016757">
    <property type="term" value="F:glycosyltransferase activity"/>
    <property type="evidence" value="ECO:0007669"/>
    <property type="project" value="UniProtKB-KW"/>
</dbReference>
<dbReference type="Gene3D" id="3.90.550.10">
    <property type="entry name" value="Spore Coat Polysaccharide Biosynthesis Protein SpsA, Chain A"/>
    <property type="match status" value="1"/>
</dbReference>
<evidence type="ECO:0000313" key="5">
    <source>
        <dbReference type="EMBL" id="CAI4003633.1"/>
    </source>
</evidence>
<reference evidence="5" key="1">
    <citation type="submission" date="2022-10" db="EMBL/GenBank/DDBJ databases">
        <authorList>
            <person name="Chen Y."/>
            <person name="Dougan E. K."/>
            <person name="Chan C."/>
            <person name="Rhodes N."/>
            <person name="Thang M."/>
        </authorList>
    </citation>
    <scope>NUCLEOTIDE SEQUENCE</scope>
</reference>
<reference evidence="6 7" key="2">
    <citation type="submission" date="2024-05" db="EMBL/GenBank/DDBJ databases">
        <authorList>
            <person name="Chen Y."/>
            <person name="Shah S."/>
            <person name="Dougan E. K."/>
            <person name="Thang M."/>
            <person name="Chan C."/>
        </authorList>
    </citation>
    <scope>NUCLEOTIDE SEQUENCE [LARGE SCALE GENOMIC DNA]</scope>
</reference>
<name>A0A9P1D4E1_9DINO</name>
<feature type="region of interest" description="Disordered" evidence="4">
    <location>
        <begin position="525"/>
        <end position="547"/>
    </location>
</feature>
<dbReference type="PROSITE" id="PS51257">
    <property type="entry name" value="PROKAR_LIPOPROTEIN"/>
    <property type="match status" value="1"/>
</dbReference>
<gene>
    <name evidence="5" type="ORF">C1SCF055_LOCUS29485</name>
</gene>
<dbReference type="Proteomes" id="UP001152797">
    <property type="component" value="Unassembled WGS sequence"/>
</dbReference>
<dbReference type="GO" id="GO:0006487">
    <property type="term" value="P:protein N-linked glycosylation"/>
    <property type="evidence" value="ECO:0007669"/>
    <property type="project" value="TreeGrafter"/>
</dbReference>
<comment type="similarity">
    <text evidence="1">Belongs to the glycosyltransferase 34 family.</text>
</comment>
<dbReference type="AlphaFoldDB" id="A0A9P1D4E1"/>
<comment type="caution">
    <text evidence="5">The sequence shown here is derived from an EMBL/GenBank/DDBJ whole genome shotgun (WGS) entry which is preliminary data.</text>
</comment>
<dbReference type="EMBL" id="CAMXCT030003307">
    <property type="protein sequence ID" value="CAL4790945.1"/>
    <property type="molecule type" value="Genomic_DNA"/>
</dbReference>
<organism evidence="5">
    <name type="scientific">Cladocopium goreaui</name>
    <dbReference type="NCBI Taxonomy" id="2562237"/>
    <lineage>
        <taxon>Eukaryota</taxon>
        <taxon>Sar</taxon>
        <taxon>Alveolata</taxon>
        <taxon>Dinophyceae</taxon>
        <taxon>Suessiales</taxon>
        <taxon>Symbiodiniaceae</taxon>
        <taxon>Cladocopium</taxon>
    </lineage>
</organism>
<feature type="compositionally biased region" description="Acidic residues" evidence="4">
    <location>
        <begin position="533"/>
        <end position="543"/>
    </location>
</feature>
<dbReference type="PANTHER" id="PTHR31306">
    <property type="entry name" value="ALPHA-1,6-MANNOSYLTRANSFERASE MNN11-RELATED"/>
    <property type="match status" value="1"/>
</dbReference>
<dbReference type="OrthoDB" id="205108at2759"/>
<dbReference type="GO" id="GO:0000139">
    <property type="term" value="C:Golgi membrane"/>
    <property type="evidence" value="ECO:0007669"/>
    <property type="project" value="TreeGrafter"/>
</dbReference>
<evidence type="ECO:0000313" key="6">
    <source>
        <dbReference type="EMBL" id="CAL4790945.1"/>
    </source>
</evidence>
<keyword evidence="2" id="KW-0328">Glycosyltransferase</keyword>
<dbReference type="EMBL" id="CAMXCT020003307">
    <property type="protein sequence ID" value="CAL1157008.1"/>
    <property type="molecule type" value="Genomic_DNA"/>
</dbReference>
<sequence length="839" mass="93186">MHFTIRGAPSSLVPSCTGTASCLLLYTETLRSREVWGFQAEMHRSLRPWAALGHVTVWMQQFLALAAIHLAAGGKSPADIKARVEEGQGVPFFDERFSCREDGGAWTAFRELVEYGRLRVFDPEEGEELAKELLLSMADRTSNISLILQCNVGVIAGYHLLARRYVAAGDDWRAYRLLQLALIYVFTLRNALRVPVDAARDWATRTDLIVSEIKILKERLQQEQQRRYLRLPHVDPSLRIETMRIAVVSICAYPPEHPLVLRNITPENRRSYGRLHGYDVHVHYDHPMPEKGVHIQHSKLQLVADYLRSGLYDWVAWFDCDSIITNLNRTLDSIIFKYARRDARFTSERKTTSNSSGYDTFGGHDAGTEPLEDEVLESFVGHVGSCNSDDGCFLSTTVRVNPQAHYVATLRVAQIDMAEDSERLSFVTIGGQDMGECNPKPDSDYDCRLHHCFTVEVPEEAVATGRVTLEARAVRTNNDCHCSRIHGICYSAAIAALEEAAEGEKVTDPRYGAFLVLTLTPVAANSSRQPEPAEIEPNQEEAETGVGCSCQQPPMTCSRAPFDLSMWPMSEGAQPAALRRRGAECADPDVLLGISVSLPLCLQLCREVPGCRFVAYGVGRKRGRCHWEVGDCLEFEDDFYMVYDVAPTLAASPASRTAHLGCSTRCALVAEEENNLPEQGVDLLITEEGWGLSSANWLIRASDWSIDFLERAFLLCHADMPLFGDQDAMIHLLLNPGSLSFDAGDSLDPHAVIVPQRELNAYDALNAHFMGCDAFEEGDLLVTFPGCKDPAACNPLFELAAAYSNGSFSLEHETARSAASIRLFGPLELAAELYRASRR</sequence>
<proteinExistence type="inferred from homology"/>